<sequence length="358" mass="40492">MKNVCFLIGNLNNSGGTERVTTLVANELSKRGGYTISILSLVDGLTPFFSLNENIKIYSLYKKKISFKNNFFGAIWSIRSFVTKHNIHTLIVVDSISCVFTVPALWFKSINHICWEHFHFKNNNGVAYRNFGRKLAAKFCNYVVTLTNKDIGYWLMGLGKTKAKLINIPNPSPYMTVKNKPNLQYKVVLTVGRLTHVKGYDLLLQAWADICVEDKEWQLFIVGGGEEEENLKKLANKLNIINRVVFAGTQNDVSIFYEKSSIFCLSSRNEGLPMVLLEAQSYGLPIVSFDCDTGPSEIVTHGENGYLARMGDIGEMSFFLKSLMYSEKNNYISFSESAINSSKSFHVDNIINKWCEII</sequence>
<dbReference type="PANTHER" id="PTHR12526">
    <property type="entry name" value="GLYCOSYLTRANSFERASE"/>
    <property type="match status" value="1"/>
</dbReference>
<dbReference type="GO" id="GO:1901135">
    <property type="term" value="P:carbohydrate derivative metabolic process"/>
    <property type="evidence" value="ECO:0007669"/>
    <property type="project" value="UniProtKB-ARBA"/>
</dbReference>
<name>A0A7U4DF80_ACIB5</name>
<dbReference type="CDD" id="cd03820">
    <property type="entry name" value="GT4_AmsD-like"/>
    <property type="match status" value="1"/>
</dbReference>
<dbReference type="EMBL" id="CP001182">
    <property type="protein sequence ID" value="ACJ39530.1"/>
    <property type="molecule type" value="Genomic_DNA"/>
</dbReference>
<dbReference type="GO" id="GO:0016757">
    <property type="term" value="F:glycosyltransferase activity"/>
    <property type="evidence" value="ECO:0007669"/>
    <property type="project" value="InterPro"/>
</dbReference>
<evidence type="ECO:0000313" key="2">
    <source>
        <dbReference type="EMBL" id="ACJ39530.1"/>
    </source>
</evidence>
<proteinExistence type="predicted"/>
<dbReference type="SUPFAM" id="SSF53756">
    <property type="entry name" value="UDP-Glycosyltransferase/glycogen phosphorylase"/>
    <property type="match status" value="1"/>
</dbReference>
<dbReference type="Proteomes" id="UP000007094">
    <property type="component" value="Chromosome"/>
</dbReference>
<dbReference type="Gene3D" id="3.40.50.2000">
    <property type="entry name" value="Glycogen Phosphorylase B"/>
    <property type="match status" value="2"/>
</dbReference>
<evidence type="ECO:0000313" key="3">
    <source>
        <dbReference type="Proteomes" id="UP000007094"/>
    </source>
</evidence>
<accession>A0A7U4DF80</accession>
<dbReference type="InterPro" id="IPR001296">
    <property type="entry name" value="Glyco_trans_1"/>
</dbReference>
<organism evidence="2 3">
    <name type="scientific">Acinetobacter baumannii (strain AB0057)</name>
    <dbReference type="NCBI Taxonomy" id="480119"/>
    <lineage>
        <taxon>Bacteria</taxon>
        <taxon>Pseudomonadati</taxon>
        <taxon>Pseudomonadota</taxon>
        <taxon>Gammaproteobacteria</taxon>
        <taxon>Moraxellales</taxon>
        <taxon>Moraxellaceae</taxon>
        <taxon>Acinetobacter</taxon>
        <taxon>Acinetobacter calcoaceticus/baumannii complex</taxon>
    </lineage>
</organism>
<dbReference type="PANTHER" id="PTHR12526:SF630">
    <property type="entry name" value="GLYCOSYLTRANSFERASE"/>
    <property type="match status" value="1"/>
</dbReference>
<reference evidence="2 3" key="1">
    <citation type="journal article" date="2008" name="J. Bacteriol.">
        <title>Comparative genome sequence analysis of multidrug-resistant Acinetobacter baumannii.</title>
        <authorList>
            <person name="Adams M.D."/>
            <person name="Goglin K."/>
            <person name="Molyneaux N."/>
            <person name="Hujer K.M."/>
            <person name="Lavender H."/>
            <person name="Jamison J.J."/>
            <person name="MacDonald I.J."/>
            <person name="Martin K.M."/>
            <person name="Russo T."/>
            <person name="Campagnari A.A."/>
            <person name="Hujer A.M."/>
            <person name="Bonomo R.A."/>
            <person name="Gill S.R."/>
        </authorList>
    </citation>
    <scope>NUCLEOTIDE SEQUENCE [LARGE SCALE GENOMIC DNA]</scope>
    <source>
        <strain evidence="2 3">AB0057</strain>
    </source>
</reference>
<protein>
    <submittedName>
        <fullName evidence="2">Gtr10</fullName>
    </submittedName>
</protein>
<gene>
    <name evidence="2" type="primary">gtr10</name>
    <name evidence="2" type="ORF">AB57_06095</name>
</gene>
<dbReference type="KEGG" id="abn:AB57_06095"/>
<dbReference type="AlphaFoldDB" id="A0A7U4DF80"/>
<feature type="domain" description="Glycosyl transferase family 1" evidence="1">
    <location>
        <begin position="178"/>
        <end position="325"/>
    </location>
</feature>
<evidence type="ECO:0000259" key="1">
    <source>
        <dbReference type="Pfam" id="PF00534"/>
    </source>
</evidence>
<dbReference type="RefSeq" id="WP_000799852.1">
    <property type="nucleotide sequence ID" value="NC_011586.2"/>
</dbReference>
<dbReference type="Pfam" id="PF00534">
    <property type="entry name" value="Glycos_transf_1"/>
    <property type="match status" value="1"/>
</dbReference>